<evidence type="ECO:0000256" key="2">
    <source>
        <dbReference type="SAM" id="Phobius"/>
    </source>
</evidence>
<dbReference type="GO" id="GO:0016747">
    <property type="term" value="F:acyltransferase activity, transferring groups other than amino-acyl groups"/>
    <property type="evidence" value="ECO:0007669"/>
    <property type="project" value="InterPro"/>
</dbReference>
<dbReference type="RefSeq" id="WP_108921105.1">
    <property type="nucleotide sequence ID" value="NZ_BFCH01000008.1"/>
</dbReference>
<gene>
    <name evidence="4" type="ORF">MmonteBS_12860</name>
    <name evidence="5" type="ORF">NJB18185_27150</name>
</gene>
<dbReference type="InterPro" id="IPR002656">
    <property type="entry name" value="Acyl_transf_3_dom"/>
</dbReference>
<keyword evidence="6" id="KW-1185">Reference proteome</keyword>
<reference evidence="5" key="4">
    <citation type="submission" date="2022-04" db="EMBL/GenBank/DDBJ databases">
        <authorList>
            <person name="Komine T."/>
            <person name="Fukano H."/>
            <person name="Wada S."/>
        </authorList>
    </citation>
    <scope>NUCLEOTIDE SEQUENCE</scope>
    <source>
        <strain evidence="5">NJB18185</strain>
    </source>
</reference>
<dbReference type="GO" id="GO:0000271">
    <property type="term" value="P:polysaccharide biosynthetic process"/>
    <property type="evidence" value="ECO:0007669"/>
    <property type="project" value="TreeGrafter"/>
</dbReference>
<keyword evidence="2" id="KW-0472">Membrane</keyword>
<sequence length="380" mass="41080">MKLGRIFDPRKNALNALRLMLAAEVIFWHSFGITGNVVAPVQVRQMLFTLGVDGFFVISGFLITASWINHPRVRDYLIARCLRILPGFYVCLIVVAFVFAPIGVAIQGGSAAKLLSSGAPLEFVLENSAIVVLKFDVGGTPAGIPYPGMWNGSLWTLIFEVLCYVGVALLGIAGLAHRRWTSAVVLALALVLAACLPPMTFPGTWSMPQCLARFAIMFAAGAVMYQWKDVIPARWSLVAVSVVVVVLAAGLLPDYRLIGAIPLAYALIVSGALIHNKYLRLPTDLSYGTYIYAFPIQQLLAICGLASLNPFVFTIIATIATMPMAALSWFLIEKPALSLKSRLTRRWSEAQLSEAAEPDTSGAAGKPLYPLLPSKPESTV</sequence>
<dbReference type="PANTHER" id="PTHR23028:SF53">
    <property type="entry name" value="ACYL_TRANSF_3 DOMAIN-CONTAINING PROTEIN"/>
    <property type="match status" value="1"/>
</dbReference>
<keyword evidence="5" id="KW-0808">Transferase</keyword>
<feature type="transmembrane region" description="Helical" evidence="2">
    <location>
        <begin position="21"/>
        <end position="41"/>
    </location>
</feature>
<comment type="caution">
    <text evidence="5">The sequence shown here is derived from an EMBL/GenBank/DDBJ whole genome shotgun (WGS) entry which is preliminary data.</text>
</comment>
<feature type="transmembrane region" description="Helical" evidence="2">
    <location>
        <begin position="154"/>
        <end position="173"/>
    </location>
</feature>
<feature type="region of interest" description="Disordered" evidence="1">
    <location>
        <begin position="353"/>
        <end position="380"/>
    </location>
</feature>
<keyword evidence="5" id="KW-0012">Acyltransferase</keyword>
<evidence type="ECO:0000313" key="6">
    <source>
        <dbReference type="Proteomes" id="UP000245060"/>
    </source>
</evidence>
<reference evidence="4" key="1">
    <citation type="journal article" date="2018" name="Genome Announc.">
        <title>Draft Genome Sequence of Mycobacterium montefiorense Isolated from Japanese Black Salamander (Hynobius nigrescens).</title>
        <authorList>
            <person name="Fukano H."/>
            <person name="Yoshida M."/>
            <person name="Shimizu A."/>
            <person name="Iwao H."/>
            <person name="Katayama Y."/>
            <person name="Omatsu T."/>
            <person name="Mizutani T."/>
            <person name="Kurata O."/>
            <person name="Wada S."/>
            <person name="Hoshino Y."/>
        </authorList>
    </citation>
    <scope>NUCLEOTIDE SEQUENCE</scope>
    <source>
        <strain evidence="4">BS</strain>
    </source>
</reference>
<evidence type="ECO:0000313" key="7">
    <source>
        <dbReference type="Proteomes" id="UP001139505"/>
    </source>
</evidence>
<keyword evidence="2" id="KW-1133">Transmembrane helix</keyword>
<dbReference type="AlphaFoldDB" id="A0AA37PPH7"/>
<feature type="transmembrane region" description="Helical" evidence="2">
    <location>
        <begin position="180"/>
        <end position="199"/>
    </location>
</feature>
<feature type="transmembrane region" description="Helical" evidence="2">
    <location>
        <begin position="313"/>
        <end position="332"/>
    </location>
</feature>
<dbReference type="PANTHER" id="PTHR23028">
    <property type="entry name" value="ACETYLTRANSFERASE"/>
    <property type="match status" value="1"/>
</dbReference>
<keyword evidence="2" id="KW-0812">Transmembrane</keyword>
<dbReference type="EMBL" id="BQYH01000017">
    <property type="protein sequence ID" value="GKU72943.1"/>
    <property type="molecule type" value="Genomic_DNA"/>
</dbReference>
<evidence type="ECO:0000259" key="3">
    <source>
        <dbReference type="Pfam" id="PF01757"/>
    </source>
</evidence>
<dbReference type="Proteomes" id="UP000245060">
    <property type="component" value="Unassembled WGS sequence"/>
</dbReference>
<accession>A0AA37PPH7</accession>
<dbReference type="Proteomes" id="UP001139505">
    <property type="component" value="Unassembled WGS sequence"/>
</dbReference>
<feature type="transmembrane region" description="Helical" evidence="2">
    <location>
        <begin position="47"/>
        <end position="68"/>
    </location>
</feature>
<proteinExistence type="predicted"/>
<feature type="transmembrane region" description="Helical" evidence="2">
    <location>
        <begin position="88"/>
        <end position="106"/>
    </location>
</feature>
<dbReference type="Pfam" id="PF01757">
    <property type="entry name" value="Acyl_transf_3"/>
    <property type="match status" value="1"/>
</dbReference>
<reference evidence="5" key="3">
    <citation type="journal article" date="2022" name="Microbiol. Resour. Announc.">
        <title>Draft Genome Sequences of Eight Mycobacterium montefiorense Strains Isolated from Salamanders in Captivity.</title>
        <authorList>
            <person name="Komine T."/>
            <person name="Ihara H."/>
            <person name="Fukano H."/>
            <person name="Hoshino Y."/>
            <person name="Kurata O."/>
            <person name="Wada S."/>
        </authorList>
    </citation>
    <scope>NUCLEOTIDE SEQUENCE</scope>
    <source>
        <strain evidence="5">NJB18185</strain>
    </source>
</reference>
<evidence type="ECO:0000313" key="5">
    <source>
        <dbReference type="EMBL" id="GKU72943.1"/>
    </source>
</evidence>
<evidence type="ECO:0000256" key="1">
    <source>
        <dbReference type="SAM" id="MobiDB-lite"/>
    </source>
</evidence>
<evidence type="ECO:0000313" key="4">
    <source>
        <dbReference type="EMBL" id="GBG36914.1"/>
    </source>
</evidence>
<dbReference type="GO" id="GO:0016020">
    <property type="term" value="C:membrane"/>
    <property type="evidence" value="ECO:0007669"/>
    <property type="project" value="TreeGrafter"/>
</dbReference>
<feature type="transmembrane region" description="Helical" evidence="2">
    <location>
        <begin position="257"/>
        <end position="275"/>
    </location>
</feature>
<reference evidence="6" key="2">
    <citation type="submission" date="2018-04" db="EMBL/GenBank/DDBJ databases">
        <title>Draft genome sequence of Mycobacterium montefiorense isolated from Japanese black salamander.</title>
        <authorList>
            <person name="Fukano H."/>
            <person name="Yoshida M."/>
            <person name="Shimizu A."/>
            <person name="Iwao H."/>
            <person name="Kurata O."/>
            <person name="Katayama Y."/>
            <person name="Omatsu T."/>
            <person name="Mizutani T."/>
            <person name="Wada S."/>
            <person name="Hoshino Y."/>
        </authorList>
    </citation>
    <scope>NUCLEOTIDE SEQUENCE [LARGE SCALE GENOMIC DNA]</scope>
    <source>
        <strain evidence="6">BS</strain>
    </source>
</reference>
<organism evidence="5 7">
    <name type="scientific">Mycobacterium montefiorense</name>
    <dbReference type="NCBI Taxonomy" id="154654"/>
    <lineage>
        <taxon>Bacteria</taxon>
        <taxon>Bacillati</taxon>
        <taxon>Actinomycetota</taxon>
        <taxon>Actinomycetes</taxon>
        <taxon>Mycobacteriales</taxon>
        <taxon>Mycobacteriaceae</taxon>
        <taxon>Mycobacterium</taxon>
        <taxon>Mycobacterium simiae complex</taxon>
    </lineage>
</organism>
<dbReference type="EMBL" id="BFCH01000008">
    <property type="protein sequence ID" value="GBG36914.1"/>
    <property type="molecule type" value="Genomic_DNA"/>
</dbReference>
<dbReference type="InterPro" id="IPR050879">
    <property type="entry name" value="Acyltransferase_3"/>
</dbReference>
<feature type="domain" description="Acyltransferase 3" evidence="3">
    <location>
        <begin position="12"/>
        <end position="327"/>
    </location>
</feature>
<feature type="transmembrane region" description="Helical" evidence="2">
    <location>
        <begin position="232"/>
        <end position="251"/>
    </location>
</feature>
<protein>
    <submittedName>
        <fullName evidence="5">Acyltransferase</fullName>
    </submittedName>
</protein>
<name>A0AA37PPH7_9MYCO</name>